<dbReference type="RefSeq" id="WP_209144551.1">
    <property type="nucleotide sequence ID" value="NZ_JAGHKP010000001.1"/>
</dbReference>
<reference evidence="2" key="1">
    <citation type="submission" date="2021-03" db="EMBL/GenBank/DDBJ databases">
        <title>Assistant Professor.</title>
        <authorList>
            <person name="Huq M.A."/>
        </authorList>
    </citation>
    <scope>NUCLEOTIDE SEQUENCE [LARGE SCALE GENOMIC DNA]</scope>
    <source>
        <strain evidence="2">MAH-28</strain>
    </source>
</reference>
<accession>A0ABS3YB83</accession>
<organism evidence="1 2">
    <name type="scientific">Chitinophaga chungangae</name>
    <dbReference type="NCBI Taxonomy" id="2821488"/>
    <lineage>
        <taxon>Bacteria</taxon>
        <taxon>Pseudomonadati</taxon>
        <taxon>Bacteroidota</taxon>
        <taxon>Chitinophagia</taxon>
        <taxon>Chitinophagales</taxon>
        <taxon>Chitinophagaceae</taxon>
        <taxon>Chitinophaga</taxon>
    </lineage>
</organism>
<keyword evidence="2" id="KW-1185">Reference proteome</keyword>
<dbReference type="Proteomes" id="UP000679126">
    <property type="component" value="Unassembled WGS sequence"/>
</dbReference>
<evidence type="ECO:0000313" key="2">
    <source>
        <dbReference type="Proteomes" id="UP000679126"/>
    </source>
</evidence>
<sequence length="136" mass="15163">MSESVCHIENGQIKNPTDIRKQFSGLKDGTYLVKVSARKVRSLHQNAYYWGVVCDMVKDGLIEAGFAEVSSPDDAHEVLKGLFLKREIVSLETGEVLTGSKSTTELTTLEFNTYIEKIQHWAAEYLGISIPSPNEN</sequence>
<dbReference type="InterPro" id="IPR036619">
    <property type="entry name" value="NinB_sf"/>
</dbReference>
<evidence type="ECO:0008006" key="3">
    <source>
        <dbReference type="Google" id="ProtNLM"/>
    </source>
</evidence>
<evidence type="ECO:0000313" key="1">
    <source>
        <dbReference type="EMBL" id="MBO9151906.1"/>
    </source>
</evidence>
<dbReference type="Gene3D" id="1.10.3790.10">
    <property type="entry name" value="NinB"/>
    <property type="match status" value="1"/>
</dbReference>
<dbReference type="SUPFAM" id="SSF103370">
    <property type="entry name" value="NinB"/>
    <property type="match status" value="1"/>
</dbReference>
<comment type="caution">
    <text evidence="1">The sequence shown here is derived from an EMBL/GenBank/DDBJ whole genome shotgun (WGS) entry which is preliminary data.</text>
</comment>
<dbReference type="EMBL" id="JAGHKP010000001">
    <property type="protein sequence ID" value="MBO9151906.1"/>
    <property type="molecule type" value="Genomic_DNA"/>
</dbReference>
<proteinExistence type="predicted"/>
<protein>
    <recommendedName>
        <fullName evidence="3">Recombinase</fullName>
    </recommendedName>
</protein>
<gene>
    <name evidence="1" type="ORF">J7I43_06780</name>
</gene>
<name>A0ABS3YB83_9BACT</name>